<gene>
    <name evidence="2" type="ORF">BU14_0056s0040</name>
</gene>
<dbReference type="AlphaFoldDB" id="A0A1X6PHF8"/>
<proteinExistence type="predicted"/>
<name>A0A1X6PHF8_PORUM</name>
<dbReference type="Proteomes" id="UP000218209">
    <property type="component" value="Unassembled WGS sequence"/>
</dbReference>
<evidence type="ECO:0000256" key="1">
    <source>
        <dbReference type="SAM" id="MobiDB-lite"/>
    </source>
</evidence>
<feature type="region of interest" description="Disordered" evidence="1">
    <location>
        <begin position="42"/>
        <end position="64"/>
    </location>
</feature>
<protein>
    <submittedName>
        <fullName evidence="2">Uncharacterized protein</fullName>
    </submittedName>
</protein>
<evidence type="ECO:0000313" key="3">
    <source>
        <dbReference type="Proteomes" id="UP000218209"/>
    </source>
</evidence>
<accession>A0A1X6PHF8</accession>
<reference evidence="2 3" key="1">
    <citation type="submission" date="2017-03" db="EMBL/GenBank/DDBJ databases">
        <title>WGS assembly of Porphyra umbilicalis.</title>
        <authorList>
            <person name="Brawley S.H."/>
            <person name="Blouin N.A."/>
            <person name="Ficko-Blean E."/>
            <person name="Wheeler G.L."/>
            <person name="Lohr M."/>
            <person name="Goodson H.V."/>
            <person name="Jenkins J.W."/>
            <person name="Blaby-Haas C.E."/>
            <person name="Helliwell K.E."/>
            <person name="Chan C."/>
            <person name="Marriage T."/>
            <person name="Bhattacharya D."/>
            <person name="Klein A.S."/>
            <person name="Badis Y."/>
            <person name="Brodie J."/>
            <person name="Cao Y."/>
            <person name="Collen J."/>
            <person name="Dittami S.M."/>
            <person name="Gachon C.M."/>
            <person name="Green B.R."/>
            <person name="Karpowicz S."/>
            <person name="Kim J.W."/>
            <person name="Kudahl U."/>
            <person name="Lin S."/>
            <person name="Michel G."/>
            <person name="Mittag M."/>
            <person name="Olson B.J."/>
            <person name="Pangilinan J."/>
            <person name="Peng Y."/>
            <person name="Qiu H."/>
            <person name="Shu S."/>
            <person name="Singer J.T."/>
            <person name="Smith A.G."/>
            <person name="Sprecher B.N."/>
            <person name="Wagner V."/>
            <person name="Wang W."/>
            <person name="Wang Z.-Y."/>
            <person name="Yan J."/>
            <person name="Yarish C."/>
            <person name="Zoeuner-Riek S."/>
            <person name="Zhuang Y."/>
            <person name="Zou Y."/>
            <person name="Lindquist E.A."/>
            <person name="Grimwood J."/>
            <person name="Barry K."/>
            <person name="Rokhsar D.S."/>
            <person name="Schmutz J."/>
            <person name="Stiller J.W."/>
            <person name="Grossman A.R."/>
            <person name="Prochnik S.E."/>
        </authorList>
    </citation>
    <scope>NUCLEOTIDE SEQUENCE [LARGE SCALE GENOMIC DNA]</scope>
    <source>
        <strain evidence="2">4086291</strain>
    </source>
</reference>
<sequence length="64" mass="7580">MFECMPYVAKVVRSECRWSRQLPHQRPVGQYRHVLAAGGIPETREQPLRSTEDQGVRWCPRGRW</sequence>
<dbReference type="EMBL" id="KV918778">
    <property type="protein sequence ID" value="OSX80257.1"/>
    <property type="molecule type" value="Genomic_DNA"/>
</dbReference>
<evidence type="ECO:0000313" key="2">
    <source>
        <dbReference type="EMBL" id="OSX80257.1"/>
    </source>
</evidence>
<feature type="compositionally biased region" description="Basic and acidic residues" evidence="1">
    <location>
        <begin position="42"/>
        <end position="55"/>
    </location>
</feature>
<organism evidence="2 3">
    <name type="scientific">Porphyra umbilicalis</name>
    <name type="common">Purple laver</name>
    <name type="synonym">Red alga</name>
    <dbReference type="NCBI Taxonomy" id="2786"/>
    <lineage>
        <taxon>Eukaryota</taxon>
        <taxon>Rhodophyta</taxon>
        <taxon>Bangiophyceae</taxon>
        <taxon>Bangiales</taxon>
        <taxon>Bangiaceae</taxon>
        <taxon>Porphyra</taxon>
    </lineage>
</organism>
<keyword evidence="3" id="KW-1185">Reference proteome</keyword>